<keyword evidence="4" id="KW-1185">Reference proteome</keyword>
<proteinExistence type="predicted"/>
<comment type="caution">
    <text evidence="3">The sequence shown here is derived from an EMBL/GenBank/DDBJ whole genome shotgun (WGS) entry which is preliminary data.</text>
</comment>
<reference evidence="4" key="1">
    <citation type="journal article" date="2019" name="Int. J. Syst. Evol. Microbiol.">
        <title>The Global Catalogue of Microorganisms (GCM) 10K type strain sequencing project: providing services to taxonomists for standard genome sequencing and annotation.</title>
        <authorList>
            <consortium name="The Broad Institute Genomics Platform"/>
            <consortium name="The Broad Institute Genome Sequencing Center for Infectious Disease"/>
            <person name="Wu L."/>
            <person name="Ma J."/>
        </authorList>
    </citation>
    <scope>NUCLEOTIDE SEQUENCE [LARGE SCALE GENOMIC DNA]</scope>
    <source>
        <strain evidence="4">CECT 8289</strain>
    </source>
</reference>
<name>A0ABV8QP79_9BACT</name>
<gene>
    <name evidence="3" type="ORF">ACFOWM_01100</name>
</gene>
<accession>A0ABV8QP79</accession>
<sequence length="144" mass="15786">MKQKQIIIIFLCLMSVQSVIAQSKAYKAVAKATEQLRVAMLNADSATLVHLTSDSLSYGHSGGGIDNKATFVKKLLTGATDFTTLDITQQQIVIVNNTAIVRHQLFANTNDNGKPGTVKLAVMQVWVKQGKQWQFVGRQAIKLQ</sequence>
<dbReference type="Proteomes" id="UP001595907">
    <property type="component" value="Unassembled WGS sequence"/>
</dbReference>
<evidence type="ECO:0000256" key="1">
    <source>
        <dbReference type="SAM" id="SignalP"/>
    </source>
</evidence>
<dbReference type="EMBL" id="JBHSCZ010000001">
    <property type="protein sequence ID" value="MFC4261460.1"/>
    <property type="molecule type" value="Genomic_DNA"/>
</dbReference>
<dbReference type="SUPFAM" id="SSF54427">
    <property type="entry name" value="NTF2-like"/>
    <property type="match status" value="1"/>
</dbReference>
<feature type="chain" id="PRO_5047460488" evidence="1">
    <location>
        <begin position="22"/>
        <end position="144"/>
    </location>
</feature>
<evidence type="ECO:0000313" key="4">
    <source>
        <dbReference type="Proteomes" id="UP001595907"/>
    </source>
</evidence>
<dbReference type="Gene3D" id="3.10.450.50">
    <property type="match status" value="1"/>
</dbReference>
<keyword evidence="1" id="KW-0732">Signal</keyword>
<dbReference type="Pfam" id="PF14534">
    <property type="entry name" value="DUF4440"/>
    <property type="match status" value="1"/>
</dbReference>
<feature type="signal peptide" evidence="1">
    <location>
        <begin position="1"/>
        <end position="21"/>
    </location>
</feature>
<feature type="domain" description="DUF4440" evidence="2">
    <location>
        <begin position="30"/>
        <end position="134"/>
    </location>
</feature>
<dbReference type="InterPro" id="IPR032710">
    <property type="entry name" value="NTF2-like_dom_sf"/>
</dbReference>
<evidence type="ECO:0000259" key="2">
    <source>
        <dbReference type="Pfam" id="PF14534"/>
    </source>
</evidence>
<protein>
    <submittedName>
        <fullName evidence="3">Nuclear transport factor 2 family protein</fullName>
    </submittedName>
</protein>
<evidence type="ECO:0000313" key="3">
    <source>
        <dbReference type="EMBL" id="MFC4261460.1"/>
    </source>
</evidence>
<dbReference type="InterPro" id="IPR027843">
    <property type="entry name" value="DUF4440"/>
</dbReference>
<organism evidence="3 4">
    <name type="scientific">Ferruginibacter yonginensis</name>
    <dbReference type="NCBI Taxonomy" id="1310416"/>
    <lineage>
        <taxon>Bacteria</taxon>
        <taxon>Pseudomonadati</taxon>
        <taxon>Bacteroidota</taxon>
        <taxon>Chitinophagia</taxon>
        <taxon>Chitinophagales</taxon>
        <taxon>Chitinophagaceae</taxon>
        <taxon>Ferruginibacter</taxon>
    </lineage>
</organism>
<dbReference type="RefSeq" id="WP_379705842.1">
    <property type="nucleotide sequence ID" value="NZ_JBHSCZ010000001.1"/>
</dbReference>